<accession>A0ABM8WEZ6</accession>
<dbReference type="RefSeq" id="WP_224039138.1">
    <property type="nucleotide sequence ID" value="NZ_CAJZAH010000001.1"/>
</dbReference>
<dbReference type="Pfam" id="PF13508">
    <property type="entry name" value="Acetyltransf_7"/>
    <property type="match status" value="1"/>
</dbReference>
<dbReference type="PROSITE" id="PS51186">
    <property type="entry name" value="GNAT"/>
    <property type="match status" value="1"/>
</dbReference>
<gene>
    <name evidence="2" type="ORF">LMG21510_00235</name>
</gene>
<dbReference type="Proteomes" id="UP000721236">
    <property type="component" value="Unassembled WGS sequence"/>
</dbReference>
<protein>
    <recommendedName>
        <fullName evidence="1">N-acetyltransferase domain-containing protein</fullName>
    </recommendedName>
</protein>
<evidence type="ECO:0000313" key="2">
    <source>
        <dbReference type="EMBL" id="CAG9165892.1"/>
    </source>
</evidence>
<dbReference type="Gene3D" id="3.40.630.30">
    <property type="match status" value="1"/>
</dbReference>
<sequence>MSVSIRPETPEDAAAIDAVTRVAFSAAEHASGTEQAIVAALRRAGALTVSLVAQENGGIVGHVAVSPITISDGTGAWFGLGPLCVAPRRQRAGIGGRLVREALSALRTGGAGGCVVLGEPGYYGRFGFRQEPGLTLPGVPPAYFMALLFQGRLPAGTVAYHPSFEVSA</sequence>
<dbReference type="PANTHER" id="PTHR43617">
    <property type="entry name" value="L-AMINO ACID N-ACETYLTRANSFERASE"/>
    <property type="match status" value="1"/>
</dbReference>
<dbReference type="InterPro" id="IPR016181">
    <property type="entry name" value="Acyl_CoA_acyltransferase"/>
</dbReference>
<comment type="caution">
    <text evidence="2">The sequence shown here is derived from an EMBL/GenBank/DDBJ whole genome shotgun (WGS) entry which is preliminary data.</text>
</comment>
<dbReference type="InterPro" id="IPR000182">
    <property type="entry name" value="GNAT_dom"/>
</dbReference>
<evidence type="ECO:0000259" key="1">
    <source>
        <dbReference type="PROSITE" id="PS51186"/>
    </source>
</evidence>
<proteinExistence type="predicted"/>
<dbReference type="CDD" id="cd04301">
    <property type="entry name" value="NAT_SF"/>
    <property type="match status" value="1"/>
</dbReference>
<keyword evidence="3" id="KW-1185">Reference proteome</keyword>
<organism evidence="2 3">
    <name type="scientific">Cupriavidus respiraculi</name>
    <dbReference type="NCBI Taxonomy" id="195930"/>
    <lineage>
        <taxon>Bacteria</taxon>
        <taxon>Pseudomonadati</taxon>
        <taxon>Pseudomonadota</taxon>
        <taxon>Betaproteobacteria</taxon>
        <taxon>Burkholderiales</taxon>
        <taxon>Burkholderiaceae</taxon>
        <taxon>Cupriavidus</taxon>
    </lineage>
</organism>
<dbReference type="PANTHER" id="PTHR43617:SF2">
    <property type="entry name" value="UPF0039 PROTEIN SLL0451"/>
    <property type="match status" value="1"/>
</dbReference>
<dbReference type="InterPro" id="IPR050276">
    <property type="entry name" value="MshD_Acetyltransferase"/>
</dbReference>
<feature type="domain" description="N-acetyltransferase" evidence="1">
    <location>
        <begin position="3"/>
        <end position="150"/>
    </location>
</feature>
<name>A0ABM8WEZ6_9BURK</name>
<dbReference type="SUPFAM" id="SSF55729">
    <property type="entry name" value="Acyl-CoA N-acyltransferases (Nat)"/>
    <property type="match status" value="1"/>
</dbReference>
<dbReference type="EMBL" id="CAJZAH010000001">
    <property type="protein sequence ID" value="CAG9165892.1"/>
    <property type="molecule type" value="Genomic_DNA"/>
</dbReference>
<reference evidence="2 3" key="1">
    <citation type="submission" date="2021-08" db="EMBL/GenBank/DDBJ databases">
        <authorList>
            <person name="Peeters C."/>
        </authorList>
    </citation>
    <scope>NUCLEOTIDE SEQUENCE [LARGE SCALE GENOMIC DNA]</scope>
    <source>
        <strain evidence="2 3">LMG 21510</strain>
    </source>
</reference>
<evidence type="ECO:0000313" key="3">
    <source>
        <dbReference type="Proteomes" id="UP000721236"/>
    </source>
</evidence>